<feature type="domain" description="MKRN2 opposite strand protein-like C-terminal" evidence="1">
    <location>
        <begin position="276"/>
        <end position="432"/>
    </location>
</feature>
<dbReference type="Proteomes" id="UP000824219">
    <property type="component" value="Linkage Group LG21"/>
</dbReference>
<comment type="caution">
    <text evidence="2">The sequence shown here is derived from an EMBL/GenBank/DDBJ whole genome shotgun (WGS) entry which is preliminary data.</text>
</comment>
<organism evidence="2 3">
    <name type="scientific">Hemibagrus wyckioides</name>
    <dbReference type="NCBI Taxonomy" id="337641"/>
    <lineage>
        <taxon>Eukaryota</taxon>
        <taxon>Metazoa</taxon>
        <taxon>Chordata</taxon>
        <taxon>Craniata</taxon>
        <taxon>Vertebrata</taxon>
        <taxon>Euteleostomi</taxon>
        <taxon>Actinopterygii</taxon>
        <taxon>Neopterygii</taxon>
        <taxon>Teleostei</taxon>
        <taxon>Ostariophysi</taxon>
        <taxon>Siluriformes</taxon>
        <taxon>Bagridae</taxon>
        <taxon>Hemibagrus</taxon>
    </lineage>
</organism>
<dbReference type="EMBL" id="JAHKSW010000021">
    <property type="protein sequence ID" value="KAG7319023.1"/>
    <property type="molecule type" value="Genomic_DNA"/>
</dbReference>
<evidence type="ECO:0000259" key="1">
    <source>
        <dbReference type="Pfam" id="PF16044"/>
    </source>
</evidence>
<gene>
    <name evidence="2" type="ORF">KOW79_017497</name>
</gene>
<keyword evidence="3" id="KW-1185">Reference proteome</keyword>
<accession>A0A9D3SGU4</accession>
<dbReference type="InterPro" id="IPR053921">
    <property type="entry name" value="MKRN2OS-like_C"/>
</dbReference>
<dbReference type="AlphaFoldDB" id="A0A9D3SGU4"/>
<dbReference type="InterPro" id="IPR032016">
    <property type="entry name" value="MKRN2OS-like"/>
</dbReference>
<reference evidence="2 3" key="1">
    <citation type="submission" date="2021-06" db="EMBL/GenBank/DDBJ databases">
        <title>Chromosome-level genome assembly of the red-tail catfish (Hemibagrus wyckioides).</title>
        <authorList>
            <person name="Shao F."/>
        </authorList>
    </citation>
    <scope>NUCLEOTIDE SEQUENCE [LARGE SCALE GENOMIC DNA]</scope>
    <source>
        <strain evidence="2">EC202008001</strain>
        <tissue evidence="2">Blood</tissue>
    </source>
</reference>
<proteinExistence type="predicted"/>
<protein>
    <recommendedName>
        <fullName evidence="1">MKRN2 opposite strand protein-like C-terminal domain-containing protein</fullName>
    </recommendedName>
</protein>
<dbReference type="PANTHER" id="PTHR33963">
    <property type="entry name" value="MKRN2 OPPOSITE STRAND PROTEIN"/>
    <property type="match status" value="1"/>
</dbReference>
<dbReference type="PANTHER" id="PTHR33963:SF2">
    <property type="entry name" value="MKRN2 OPPOSITE STRAND PROTEIN"/>
    <property type="match status" value="1"/>
</dbReference>
<dbReference type="OrthoDB" id="10065749at2759"/>
<sequence length="460" mass="52575">MEKPVVKFRHCGKDIYTFSKTDVTLNQCVSEGSVCPVCRNPVVFGLLDAPVALPSPFTNGHETQCSFLLGAKEGPWYLGEWRETELHVGLSDSKGLVYNYTLSGVQKDEHGWEQCVSIQLVPPYRKDLTQLWDKELNLFSSLPAWTPERFHEEREFGSCCYGFALTFINHMRLLDSKAPISRNEFTGGHVLSRMKRASMNWSIKRLLHVAVQTALLHRCRIGCNLIGVLQMIRRRQTAETHLLASISTASGCQNEGEEECPECGTSFSGRRLEEAPISIPNPFTNGHKTPCAFLIAPAEDNTLREYDGRSDLHTGITDTNGVVYNYTKSGVRRDREGWEHCISIMLVQPDMYNLINQWDQYLEKFSSAQMWDPLWQSFNEENHNCYSYTLMFINCVLAMQSKRALSKDEFTQTFILPRVKRASKYTMLCQEISQNHFYIVDSPKRNSQEGQDDEEKDGKS</sequence>
<name>A0A9D3SGU4_9TELE</name>
<evidence type="ECO:0000313" key="2">
    <source>
        <dbReference type="EMBL" id="KAG7319023.1"/>
    </source>
</evidence>
<evidence type="ECO:0000313" key="3">
    <source>
        <dbReference type="Proteomes" id="UP000824219"/>
    </source>
</evidence>
<feature type="domain" description="MKRN2 opposite strand protein-like C-terminal" evidence="1">
    <location>
        <begin position="50"/>
        <end position="205"/>
    </location>
</feature>
<dbReference type="Pfam" id="PF16044">
    <property type="entry name" value="DUF4796_C"/>
    <property type="match status" value="2"/>
</dbReference>